<evidence type="ECO:0000256" key="6">
    <source>
        <dbReference type="ARBA" id="ARBA00023004"/>
    </source>
</evidence>
<feature type="domain" description="Radical SAM core" evidence="9">
    <location>
        <begin position="129"/>
        <end position="354"/>
    </location>
</feature>
<dbReference type="InterPro" id="IPR038135">
    <property type="entry name" value="Methylthiotransferase_N_sf"/>
</dbReference>
<evidence type="ECO:0000313" key="10">
    <source>
        <dbReference type="EMBL" id="RDU69814.1"/>
    </source>
</evidence>
<dbReference type="PANTHER" id="PTHR11918">
    <property type="entry name" value="RADICAL SAM PROTEINS"/>
    <property type="match status" value="1"/>
</dbReference>
<dbReference type="SFLD" id="SFLDG01082">
    <property type="entry name" value="B12-binding_domain_containing"/>
    <property type="match status" value="1"/>
</dbReference>
<keyword evidence="3 10" id="KW-0808">Transferase</keyword>
<dbReference type="Gene3D" id="3.40.50.12160">
    <property type="entry name" value="Methylthiotransferase, N-terminal domain"/>
    <property type="match status" value="1"/>
</dbReference>
<dbReference type="GO" id="GO:0046872">
    <property type="term" value="F:metal ion binding"/>
    <property type="evidence" value="ECO:0007669"/>
    <property type="project" value="UniProtKB-KW"/>
</dbReference>
<dbReference type="PANTHER" id="PTHR11918:SF45">
    <property type="entry name" value="THREONYLCARBAMOYLADENOSINE TRNA METHYLTHIOTRANSFERASE"/>
    <property type="match status" value="1"/>
</dbReference>
<evidence type="ECO:0000256" key="2">
    <source>
        <dbReference type="ARBA" id="ARBA00022485"/>
    </source>
</evidence>
<gene>
    <name evidence="10" type="ORF">CQA58_06485</name>
</gene>
<protein>
    <submittedName>
        <fullName evidence="10">tRNA (N(6)-L-threonylcarbamoyladenosine(37)-C(2))-methylthiotransferase MtaB</fullName>
    </submittedName>
</protein>
<dbReference type="AlphaFoldDB" id="A0A3D8IYW4"/>
<dbReference type="RefSeq" id="WP_115569942.1">
    <property type="nucleotide sequence ID" value="NZ_NXLV01000013.1"/>
</dbReference>
<dbReference type="SUPFAM" id="SSF102114">
    <property type="entry name" value="Radical SAM enzymes"/>
    <property type="match status" value="1"/>
</dbReference>
<evidence type="ECO:0000256" key="3">
    <source>
        <dbReference type="ARBA" id="ARBA00022679"/>
    </source>
</evidence>
<dbReference type="EMBL" id="NXLV01000013">
    <property type="protein sequence ID" value="RDU69814.1"/>
    <property type="molecule type" value="Genomic_DNA"/>
</dbReference>
<dbReference type="PROSITE" id="PS51918">
    <property type="entry name" value="RADICAL_SAM"/>
    <property type="match status" value="1"/>
</dbReference>
<dbReference type="PROSITE" id="PS01278">
    <property type="entry name" value="MTTASE_RADICAL"/>
    <property type="match status" value="1"/>
</dbReference>
<proteinExistence type="predicted"/>
<reference evidence="10 11" key="1">
    <citation type="submission" date="2018-04" db="EMBL/GenBank/DDBJ databases">
        <title>Novel Campyloabacter and Helicobacter Species and Strains.</title>
        <authorList>
            <person name="Mannion A.J."/>
            <person name="Shen Z."/>
            <person name="Fox J.G."/>
        </authorList>
    </citation>
    <scope>NUCLEOTIDE SEQUENCE [LARGE SCALE GENOMIC DNA]</scope>
    <source>
        <strain evidence="10 11">MIT 04-9366</strain>
    </source>
</reference>
<dbReference type="GO" id="GO:0035598">
    <property type="term" value="F:tRNA (N(6)-L-threonylcarbamoyladenosine(37)-C(2))-methylthiotransferase activity"/>
    <property type="evidence" value="ECO:0007669"/>
    <property type="project" value="TreeGrafter"/>
</dbReference>
<dbReference type="Proteomes" id="UP000257045">
    <property type="component" value="Unassembled WGS sequence"/>
</dbReference>
<dbReference type="InterPro" id="IPR020612">
    <property type="entry name" value="Methylthiotransferase_CS"/>
</dbReference>
<dbReference type="OrthoDB" id="9805215at2"/>
<evidence type="ECO:0000259" key="8">
    <source>
        <dbReference type="PROSITE" id="PS51449"/>
    </source>
</evidence>
<dbReference type="PROSITE" id="PS51449">
    <property type="entry name" value="MTTASE_N"/>
    <property type="match status" value="1"/>
</dbReference>
<evidence type="ECO:0000259" key="9">
    <source>
        <dbReference type="PROSITE" id="PS51918"/>
    </source>
</evidence>
<dbReference type="NCBIfam" id="TIGR00089">
    <property type="entry name" value="MiaB/RimO family radical SAM methylthiotransferase"/>
    <property type="match status" value="1"/>
</dbReference>
<keyword evidence="6" id="KW-0408">Iron</keyword>
<evidence type="ECO:0000313" key="11">
    <source>
        <dbReference type="Proteomes" id="UP000257045"/>
    </source>
</evidence>
<dbReference type="SFLD" id="SFLDS00029">
    <property type="entry name" value="Radical_SAM"/>
    <property type="match status" value="1"/>
</dbReference>
<evidence type="ECO:0000256" key="5">
    <source>
        <dbReference type="ARBA" id="ARBA00022723"/>
    </source>
</evidence>
<keyword evidence="7" id="KW-0411">Iron-sulfur</keyword>
<name>A0A3D8IYW4_9HELI</name>
<dbReference type="InterPro" id="IPR005839">
    <property type="entry name" value="Methylthiotransferase"/>
</dbReference>
<dbReference type="Pfam" id="PF00919">
    <property type="entry name" value="UPF0004"/>
    <property type="match status" value="1"/>
</dbReference>
<dbReference type="InterPro" id="IPR013848">
    <property type="entry name" value="Methylthiotransferase_N"/>
</dbReference>
<keyword evidence="4" id="KW-0949">S-adenosyl-L-methionine</keyword>
<dbReference type="Gene3D" id="3.80.30.20">
    <property type="entry name" value="tm_1862 like domain"/>
    <property type="match status" value="1"/>
</dbReference>
<dbReference type="NCBIfam" id="TIGR01579">
    <property type="entry name" value="MiaB-like-C"/>
    <property type="match status" value="1"/>
</dbReference>
<organism evidence="10 11">
    <name type="scientific">Helicobacter brantae</name>
    <dbReference type="NCBI Taxonomy" id="375927"/>
    <lineage>
        <taxon>Bacteria</taxon>
        <taxon>Pseudomonadati</taxon>
        <taxon>Campylobacterota</taxon>
        <taxon>Epsilonproteobacteria</taxon>
        <taxon>Campylobacterales</taxon>
        <taxon>Helicobacteraceae</taxon>
        <taxon>Helicobacter</taxon>
    </lineage>
</organism>
<dbReference type="SMART" id="SM00729">
    <property type="entry name" value="Elp3"/>
    <property type="match status" value="1"/>
</dbReference>
<accession>A0A3D8IYW4</accession>
<dbReference type="Pfam" id="PF04055">
    <property type="entry name" value="Radical_SAM"/>
    <property type="match status" value="1"/>
</dbReference>
<dbReference type="InterPro" id="IPR058240">
    <property type="entry name" value="rSAM_sf"/>
</dbReference>
<dbReference type="InterPro" id="IPR023404">
    <property type="entry name" value="rSAM_horseshoe"/>
</dbReference>
<keyword evidence="2" id="KW-0004">4Fe-4S</keyword>
<feature type="domain" description="MTTase N-terminal" evidence="8">
    <location>
        <begin position="3"/>
        <end position="109"/>
    </location>
</feature>
<comment type="cofactor">
    <cofactor evidence="1">
        <name>[4Fe-4S] cluster</name>
        <dbReference type="ChEBI" id="CHEBI:49883"/>
    </cofactor>
</comment>
<sequence>MKPKVYFKTFGCRTNLFDTQVMIENLKDFEVTQDESEAEIIIINSCSVTNGADSGVKHYLNKISKTDKKLYFTGCGVKTKGKEISPLVRGVFDHAHKENINSLLKENKPFFYTSPQEDSHIDKTLVSEFVGKSRAFIKIQEGCDFSCSYCIIPFTRGKARSLPQDSILKQVKILAEGGVQEVVLTGTNMGSYGKDTQTSVPKLIKEIAKIEGIKRIRVGSLEPSQIGEEFLELLGEEFLEKHLHIALQHSHNTMLEVMNRINRFESDLELLQKIASKGFAIGSDYIVGHPKESEEVWSEAYENLKLLPLTHIHPFIYSPRDGTPSSHMKPRINGAISKARLHQLKALIEEKNLAFRQKNASTPLQVLVESYQNGVALGLDQFYNKVKIHTPQAPKNHWLSITQYTIKNEYNEINLHKG</sequence>
<dbReference type="InterPro" id="IPR006638">
    <property type="entry name" value="Elp3/MiaA/NifB-like_rSAM"/>
</dbReference>
<keyword evidence="11" id="KW-1185">Reference proteome</keyword>
<evidence type="ECO:0000256" key="1">
    <source>
        <dbReference type="ARBA" id="ARBA00001966"/>
    </source>
</evidence>
<evidence type="ECO:0000256" key="4">
    <source>
        <dbReference type="ARBA" id="ARBA00022691"/>
    </source>
</evidence>
<dbReference type="GO" id="GO:0051539">
    <property type="term" value="F:4 iron, 4 sulfur cluster binding"/>
    <property type="evidence" value="ECO:0007669"/>
    <property type="project" value="UniProtKB-KW"/>
</dbReference>
<comment type="caution">
    <text evidence="10">The sequence shown here is derived from an EMBL/GenBank/DDBJ whole genome shotgun (WGS) entry which is preliminary data.</text>
</comment>
<keyword evidence="5" id="KW-0479">Metal-binding</keyword>
<dbReference type="InterPro" id="IPR006467">
    <property type="entry name" value="MiaB-like_bact"/>
</dbReference>
<dbReference type="CDD" id="cd01335">
    <property type="entry name" value="Radical_SAM"/>
    <property type="match status" value="1"/>
</dbReference>
<evidence type="ECO:0000256" key="7">
    <source>
        <dbReference type="ARBA" id="ARBA00023014"/>
    </source>
</evidence>
<dbReference type="InterPro" id="IPR007197">
    <property type="entry name" value="rSAM"/>
</dbReference>